<dbReference type="Gene3D" id="3.40.225.10">
    <property type="entry name" value="Class II aldolase/adducin N-terminal domain"/>
    <property type="match status" value="1"/>
</dbReference>
<dbReference type="AlphaFoldDB" id="A0A7K0D7N9"/>
<gene>
    <name evidence="5" type="primary">hcaB_3</name>
    <name evidence="5" type="ORF">NRB20_39920</name>
</gene>
<dbReference type="Pfam" id="PF13561">
    <property type="entry name" value="adh_short_C2"/>
    <property type="match status" value="1"/>
</dbReference>
<organism evidence="5 6">
    <name type="scientific">Nocardia macrotermitis</name>
    <dbReference type="NCBI Taxonomy" id="2585198"/>
    <lineage>
        <taxon>Bacteria</taxon>
        <taxon>Bacillati</taxon>
        <taxon>Actinomycetota</taxon>
        <taxon>Actinomycetes</taxon>
        <taxon>Mycobacteriales</taxon>
        <taxon>Nocardiaceae</taxon>
        <taxon>Nocardia</taxon>
    </lineage>
</organism>
<feature type="compositionally biased region" description="Polar residues" evidence="3">
    <location>
        <begin position="21"/>
        <end position="32"/>
    </location>
</feature>
<evidence type="ECO:0000313" key="5">
    <source>
        <dbReference type="EMBL" id="MQY20884.1"/>
    </source>
</evidence>
<dbReference type="SUPFAM" id="SSF51735">
    <property type="entry name" value="NAD(P)-binding Rossmann-fold domains"/>
    <property type="match status" value="1"/>
</dbReference>
<feature type="domain" description="Class II aldolase/adducin N-terminal" evidence="4">
    <location>
        <begin position="8"/>
        <end position="210"/>
    </location>
</feature>
<dbReference type="NCBIfam" id="NF006189">
    <property type="entry name" value="PRK08324.1-3"/>
    <property type="match status" value="1"/>
</dbReference>
<dbReference type="Gene3D" id="3.40.50.720">
    <property type="entry name" value="NAD(P)-binding Rossmann-like Domain"/>
    <property type="match status" value="1"/>
</dbReference>
<name>A0A7K0D7N9_9NOCA</name>
<evidence type="ECO:0000313" key="6">
    <source>
        <dbReference type="Proteomes" id="UP000438448"/>
    </source>
</evidence>
<dbReference type="NCBIfam" id="TIGR02632">
    <property type="entry name" value="RhaD_aldol-ADH"/>
    <property type="match status" value="1"/>
</dbReference>
<feature type="region of interest" description="Disordered" evidence="3">
    <location>
        <begin position="12"/>
        <end position="36"/>
    </location>
</feature>
<dbReference type="InterPro" id="IPR001303">
    <property type="entry name" value="Aldolase_II/adducin_N"/>
</dbReference>
<dbReference type="Pfam" id="PF00596">
    <property type="entry name" value="Aldolase_II"/>
    <property type="match status" value="1"/>
</dbReference>
<evidence type="ECO:0000256" key="3">
    <source>
        <dbReference type="SAM" id="MobiDB-lite"/>
    </source>
</evidence>
<dbReference type="InterPro" id="IPR036291">
    <property type="entry name" value="NAD(P)-bd_dom_sf"/>
</dbReference>
<dbReference type="InterPro" id="IPR002347">
    <property type="entry name" value="SDR_fam"/>
</dbReference>
<dbReference type="PANTHER" id="PTHR43669:SF8">
    <property type="entry name" value="SHORT-CHAIN TYPE DEHYDROGENASE_REDUCTASE-RELATED"/>
    <property type="match status" value="1"/>
</dbReference>
<proteinExistence type="inferred from homology"/>
<evidence type="ECO:0000256" key="1">
    <source>
        <dbReference type="ARBA" id="ARBA00006484"/>
    </source>
</evidence>
<accession>A0A7K0D7N9</accession>
<dbReference type="OrthoDB" id="9774430at2"/>
<reference evidence="5 6" key="1">
    <citation type="submission" date="2019-10" db="EMBL/GenBank/DDBJ databases">
        <title>Nocardia macrotermitis sp. nov. and Nocardia aurantia sp. nov., isolated from the gut of fungus growing-termite Macrotermes natalensis.</title>
        <authorList>
            <person name="Benndorf R."/>
            <person name="Schwitalla J."/>
            <person name="Martin K."/>
            <person name="De Beer W."/>
            <person name="Kaster A.-K."/>
            <person name="Vollmers J."/>
            <person name="Poulsen M."/>
            <person name="Beemelmanns C."/>
        </authorList>
    </citation>
    <scope>NUCLEOTIDE SEQUENCE [LARGE SCALE GENOMIC DNA]</scope>
    <source>
        <strain evidence="5 6">RB20</strain>
    </source>
</reference>
<dbReference type="Proteomes" id="UP000438448">
    <property type="component" value="Unassembled WGS sequence"/>
</dbReference>
<dbReference type="EMBL" id="WEGK01000008">
    <property type="protein sequence ID" value="MQY20884.1"/>
    <property type="molecule type" value="Genomic_DNA"/>
</dbReference>
<dbReference type="RefSeq" id="WP_153411624.1">
    <property type="nucleotide sequence ID" value="NZ_WEGK01000008.1"/>
</dbReference>
<keyword evidence="6" id="KW-1185">Reference proteome</keyword>
<dbReference type="GO" id="GO:0018498">
    <property type="term" value="F:2,3-dihydroxy-2,3-dihydro-phenylpropionate dehydrogenase activity"/>
    <property type="evidence" value="ECO:0007669"/>
    <property type="project" value="UniProtKB-EC"/>
</dbReference>
<dbReference type="PRINTS" id="PR00081">
    <property type="entry name" value="GDHRDH"/>
</dbReference>
<sequence>MSNETVRDLLDRSNRLGADPRNTNYAGGNTSAVGAEVDPVTGESVDLLWVKGSGGDLGTLTEAGLAVLRMDRLRALPSVYPGVEREDEMVAAFDYCLHGRGGAAPSIDTAMHALVEAAHVDHLHPDSGIALATAADGEALTKECFGDRVVWVPWRRPGFQLGLDIAAIRRENPQAIGCILGGHGITAWGASSSECEAHSLEIIRTAEEFIRTHGRPEPFGALVDHFAPVAEDQRRRRAAELAPVIRGLASTDRPQIGHFDDSDAVLDFLARAEHPRLAALGTSCPDHFLRTKIRPLVLDTAADAPLDQVLDRLRELHAAYREDYAAYYRQHATPDSPPMRGADPAIVLVPGIGMFSFGRDAQTARVASEFYRNAINVMRGAEAISRYSPIDESEKFRIEYWALEEAKLARMPKPKPLATRIALVTGGGSGIGRAIALRLAAEGACVAVADRDGEAAARVAAEIGSADVAVPVTVDVTDPAAIRAAIDATALAFGGVDLVVNNAGLSISKSLLETTESDWDVQHSVMARGSFLVAREAARAMIAQDMGGDIVYIVSKNAVFAGPNNLAYGSAKADQAHQVRLLAAELGEYGIRVNGVNPDGVVRGSGIFAGGWGAQRAAVYGVPEQDLGAFYAQRTILKREVLPDHVANAVFALTAGELSHTTGLHVPVDGGVAAAFLR</sequence>
<dbReference type="FunFam" id="3.40.50.720:FF:000084">
    <property type="entry name" value="Short-chain dehydrogenase reductase"/>
    <property type="match status" value="1"/>
</dbReference>
<evidence type="ECO:0000259" key="4">
    <source>
        <dbReference type="SMART" id="SM01007"/>
    </source>
</evidence>
<dbReference type="SMART" id="SM01007">
    <property type="entry name" value="Aldolase_II"/>
    <property type="match status" value="1"/>
</dbReference>
<keyword evidence="2 5" id="KW-0560">Oxidoreductase</keyword>
<dbReference type="NCBIfam" id="NF006188">
    <property type="entry name" value="PRK08324.1-1"/>
    <property type="match status" value="1"/>
</dbReference>
<dbReference type="EC" id="1.3.1.87" evidence="5"/>
<comment type="similarity">
    <text evidence="1">Belongs to the short-chain dehydrogenases/reductases (SDR) family.</text>
</comment>
<dbReference type="InterPro" id="IPR013454">
    <property type="entry name" value="Bifunc_RhaD/ADH"/>
</dbReference>
<dbReference type="SUPFAM" id="SSF53639">
    <property type="entry name" value="AraD/HMP-PK domain-like"/>
    <property type="match status" value="1"/>
</dbReference>
<evidence type="ECO:0000256" key="2">
    <source>
        <dbReference type="ARBA" id="ARBA00023002"/>
    </source>
</evidence>
<dbReference type="PANTHER" id="PTHR43669">
    <property type="entry name" value="5-KETO-D-GLUCONATE 5-REDUCTASE"/>
    <property type="match status" value="1"/>
</dbReference>
<comment type="caution">
    <text evidence="5">The sequence shown here is derived from an EMBL/GenBank/DDBJ whole genome shotgun (WGS) entry which is preliminary data.</text>
</comment>
<dbReference type="InterPro" id="IPR036409">
    <property type="entry name" value="Aldolase_II/adducin_N_sf"/>
</dbReference>
<protein>
    <submittedName>
        <fullName evidence="5">3-phenylpropionate-dihydrodiol/cinnamic acid-dihydrodiol dehydrogenase</fullName>
        <ecNumber evidence="5">1.3.1.87</ecNumber>
    </submittedName>
</protein>